<dbReference type="AlphaFoldDB" id="A0A0F9N5M4"/>
<sequence length="35" mass="4147">MIISGDDWWETDLIDTYDYSQDRVEEDEDDSDSMG</sequence>
<evidence type="ECO:0000313" key="1">
    <source>
        <dbReference type="EMBL" id="KKM76757.1"/>
    </source>
</evidence>
<dbReference type="EMBL" id="LAZR01008753">
    <property type="protein sequence ID" value="KKM76757.1"/>
    <property type="molecule type" value="Genomic_DNA"/>
</dbReference>
<name>A0A0F9N5M4_9ZZZZ</name>
<organism evidence="1">
    <name type="scientific">marine sediment metagenome</name>
    <dbReference type="NCBI Taxonomy" id="412755"/>
    <lineage>
        <taxon>unclassified sequences</taxon>
        <taxon>metagenomes</taxon>
        <taxon>ecological metagenomes</taxon>
    </lineage>
</organism>
<reference evidence="1" key="1">
    <citation type="journal article" date="2015" name="Nature">
        <title>Complex archaea that bridge the gap between prokaryotes and eukaryotes.</title>
        <authorList>
            <person name="Spang A."/>
            <person name="Saw J.H."/>
            <person name="Jorgensen S.L."/>
            <person name="Zaremba-Niedzwiedzka K."/>
            <person name="Martijn J."/>
            <person name="Lind A.E."/>
            <person name="van Eijk R."/>
            <person name="Schleper C."/>
            <person name="Guy L."/>
            <person name="Ettema T.J."/>
        </authorList>
    </citation>
    <scope>NUCLEOTIDE SEQUENCE</scope>
</reference>
<gene>
    <name evidence="1" type="ORF">LCGC14_1376900</name>
</gene>
<accession>A0A0F9N5M4</accession>
<protein>
    <submittedName>
        <fullName evidence="1">Uncharacterized protein</fullName>
    </submittedName>
</protein>
<comment type="caution">
    <text evidence="1">The sequence shown here is derived from an EMBL/GenBank/DDBJ whole genome shotgun (WGS) entry which is preliminary data.</text>
</comment>
<proteinExistence type="predicted"/>